<gene>
    <name evidence="2" type="ORF">COT33_03585</name>
</gene>
<reference evidence="3" key="1">
    <citation type="submission" date="2017-09" db="EMBL/GenBank/DDBJ databases">
        <title>Depth-based differentiation of microbial function through sediment-hosted aquifers and enrichment of novel symbionts in the deep terrestrial subsurface.</title>
        <authorList>
            <person name="Probst A.J."/>
            <person name="Ladd B."/>
            <person name="Jarett J.K."/>
            <person name="Geller-Mcgrath D.E."/>
            <person name="Sieber C.M.K."/>
            <person name="Emerson J.B."/>
            <person name="Anantharaman K."/>
            <person name="Thomas B.C."/>
            <person name="Malmstrom R."/>
            <person name="Stieglmeier M."/>
            <person name="Klingl A."/>
            <person name="Woyke T."/>
            <person name="Ryan C.M."/>
            <person name="Banfield J.F."/>
        </authorList>
    </citation>
    <scope>NUCLEOTIDE SEQUENCE [LARGE SCALE GENOMIC DNA]</scope>
</reference>
<dbReference type="Gene3D" id="3.40.50.9200">
    <property type="entry name" value="Hypothetical protein MTH538"/>
    <property type="match status" value="1"/>
</dbReference>
<comment type="caution">
    <text evidence="2">The sequence shown here is derived from an EMBL/GenBank/DDBJ whole genome shotgun (WGS) entry which is preliminary data.</text>
</comment>
<dbReference type="SUPFAM" id="SSF52206">
    <property type="entry name" value="Hypothetical protein MTH538"/>
    <property type="match status" value="1"/>
</dbReference>
<accession>A0A2H0YL01</accession>
<dbReference type="InterPro" id="IPR015032">
    <property type="entry name" value="ThsB__TIR-like_domain"/>
</dbReference>
<dbReference type="Proteomes" id="UP000230088">
    <property type="component" value="Unassembled WGS sequence"/>
</dbReference>
<feature type="domain" description="Thoeris protein ThsB TIR-like" evidence="1">
    <location>
        <begin position="8"/>
        <end position="102"/>
    </location>
</feature>
<dbReference type="EMBL" id="PEYD01000069">
    <property type="protein sequence ID" value="PIS39130.1"/>
    <property type="molecule type" value="Genomic_DNA"/>
</dbReference>
<evidence type="ECO:0000313" key="3">
    <source>
        <dbReference type="Proteomes" id="UP000230088"/>
    </source>
</evidence>
<evidence type="ECO:0000259" key="1">
    <source>
        <dbReference type="Pfam" id="PF08937"/>
    </source>
</evidence>
<name>A0A2H0YL01_9BACT</name>
<sequence>MVTKRQVFYSFHYKPDCWRASQVRNIGTIEGNKPAPDNEWEKITSAGDDAIKRWINEQMQYRSCAVVLIGTNTANRKWINYEIIKAWNESKGVVGIYIHGLKNSQGYISDKGNNPFDYISYGDDGKKLSAIVKCYNPAGADSKEKYAWISEHISNAVEEAIRIRNDN</sequence>
<organism evidence="2 3">
    <name type="scientific">Candidatus Nealsonbacteria bacterium CG08_land_8_20_14_0_20_38_20</name>
    <dbReference type="NCBI Taxonomy" id="1974705"/>
    <lineage>
        <taxon>Bacteria</taxon>
        <taxon>Candidatus Nealsoniibacteriota</taxon>
    </lineage>
</organism>
<evidence type="ECO:0000313" key="2">
    <source>
        <dbReference type="EMBL" id="PIS39130.1"/>
    </source>
</evidence>
<dbReference type="Pfam" id="PF08937">
    <property type="entry name" value="ThsB_TIR"/>
    <property type="match status" value="1"/>
</dbReference>
<dbReference type="AlphaFoldDB" id="A0A2H0YL01"/>
<proteinExistence type="predicted"/>
<dbReference type="InterPro" id="IPR036490">
    <property type="entry name" value="ThsB_TIR-like_sf"/>
</dbReference>
<protein>
    <recommendedName>
        <fullName evidence="1">Thoeris protein ThsB TIR-like domain-containing protein</fullName>
    </recommendedName>
</protein>